<comment type="caution">
    <text evidence="4">The sequence shown here is derived from an EMBL/GenBank/DDBJ whole genome shotgun (WGS) entry which is preliminary data.</text>
</comment>
<dbReference type="SUPFAM" id="SSF143990">
    <property type="entry name" value="YbiA-like"/>
    <property type="match status" value="1"/>
</dbReference>
<dbReference type="Proteomes" id="UP000228775">
    <property type="component" value="Unassembled WGS sequence"/>
</dbReference>
<proteinExistence type="predicted"/>
<dbReference type="EMBL" id="PEVY01000093">
    <property type="protein sequence ID" value="PIU74760.1"/>
    <property type="molecule type" value="Genomic_DNA"/>
</dbReference>
<evidence type="ECO:0000313" key="5">
    <source>
        <dbReference type="Proteomes" id="UP000228775"/>
    </source>
</evidence>
<sequence>MNKILFYYPDHYCLNNLSAHEVRYQRVTYKTVEHAYQSQKFHDKKIAKLIQLAKSPLGAKAIAHKNTKLMRADWETIKIKTMRDIARAKINQHPEVLKVLLSTLNKEIVENSPDDYFWGIGKKQTGRNQMGKILMELRKEFILKKRGLSN</sequence>
<feature type="domain" description="NADAR" evidence="3">
    <location>
        <begin position="6"/>
        <end position="141"/>
    </location>
</feature>
<dbReference type="CDD" id="cd15457">
    <property type="entry name" value="NADAR"/>
    <property type="match status" value="1"/>
</dbReference>
<evidence type="ECO:0000259" key="3">
    <source>
        <dbReference type="Pfam" id="PF08719"/>
    </source>
</evidence>
<dbReference type="InterPro" id="IPR012816">
    <property type="entry name" value="NADAR"/>
</dbReference>
<dbReference type="Pfam" id="PF08719">
    <property type="entry name" value="NADAR"/>
    <property type="match status" value="1"/>
</dbReference>
<protein>
    <submittedName>
        <fullName evidence="4">Swarming motility protein YbiA</fullName>
    </submittedName>
</protein>
<comment type="catalytic activity">
    <reaction evidence="2">
        <text>2,5-diamino-6-hydroxy-4-(5-phosphoribosylamino)-pyrimidine + H2O = 2,5,6-triamino-4-hydroxypyrimidine + D-ribose 5-phosphate</text>
        <dbReference type="Rhea" id="RHEA:23436"/>
        <dbReference type="ChEBI" id="CHEBI:15377"/>
        <dbReference type="ChEBI" id="CHEBI:58614"/>
        <dbReference type="ChEBI" id="CHEBI:78346"/>
        <dbReference type="ChEBI" id="CHEBI:137796"/>
    </reaction>
</comment>
<dbReference type="AlphaFoldDB" id="A0A2M7AVU0"/>
<dbReference type="InterPro" id="IPR037238">
    <property type="entry name" value="YbiA-like_sf"/>
</dbReference>
<name>A0A2M7AVU0_9BACT</name>
<reference evidence="5" key="1">
    <citation type="submission" date="2017-09" db="EMBL/GenBank/DDBJ databases">
        <title>Depth-based differentiation of microbial function through sediment-hosted aquifers and enrichment of novel symbionts in the deep terrestrial subsurface.</title>
        <authorList>
            <person name="Probst A.J."/>
            <person name="Ladd B."/>
            <person name="Jarett J.K."/>
            <person name="Geller-Mcgrath D.E."/>
            <person name="Sieber C.M.K."/>
            <person name="Emerson J.B."/>
            <person name="Anantharaman K."/>
            <person name="Thomas B.C."/>
            <person name="Malmstrom R."/>
            <person name="Stieglmeier M."/>
            <person name="Klingl A."/>
            <person name="Woyke T."/>
            <person name="Ryan C.M."/>
            <person name="Banfield J.F."/>
        </authorList>
    </citation>
    <scope>NUCLEOTIDE SEQUENCE [LARGE SCALE GENOMIC DNA]</scope>
</reference>
<comment type="catalytic activity">
    <reaction evidence="1">
        <text>5-amino-6-(5-phospho-D-ribosylamino)uracil + H2O = 5,6-diaminouracil + D-ribose 5-phosphate</text>
        <dbReference type="Rhea" id="RHEA:55020"/>
        <dbReference type="ChEBI" id="CHEBI:15377"/>
        <dbReference type="ChEBI" id="CHEBI:46252"/>
        <dbReference type="ChEBI" id="CHEBI:58453"/>
        <dbReference type="ChEBI" id="CHEBI:78346"/>
    </reaction>
</comment>
<evidence type="ECO:0000256" key="1">
    <source>
        <dbReference type="ARBA" id="ARBA00000022"/>
    </source>
</evidence>
<organism evidence="4 5">
    <name type="scientific">Candidatus Portnoybacteria bacterium CG06_land_8_20_14_3_00_39_12</name>
    <dbReference type="NCBI Taxonomy" id="1974809"/>
    <lineage>
        <taxon>Bacteria</taxon>
        <taxon>Candidatus Portnoyibacteriota</taxon>
    </lineage>
</organism>
<evidence type="ECO:0000256" key="2">
    <source>
        <dbReference type="ARBA" id="ARBA00000751"/>
    </source>
</evidence>
<dbReference type="NCBIfam" id="TIGR02464">
    <property type="entry name" value="ribofla_fusion"/>
    <property type="match status" value="1"/>
</dbReference>
<accession>A0A2M7AVU0</accession>
<gene>
    <name evidence="4" type="ORF">COS76_04410</name>
</gene>
<evidence type="ECO:0000313" key="4">
    <source>
        <dbReference type="EMBL" id="PIU74760.1"/>
    </source>
</evidence>
<dbReference type="Gene3D" id="1.10.357.40">
    <property type="entry name" value="YbiA-like"/>
    <property type="match status" value="1"/>
</dbReference>